<dbReference type="AlphaFoldDB" id="A0A669E5U5"/>
<organism evidence="2 3">
    <name type="scientific">Oreochromis niloticus</name>
    <name type="common">Nile tilapia</name>
    <name type="synonym">Tilapia nilotica</name>
    <dbReference type="NCBI Taxonomy" id="8128"/>
    <lineage>
        <taxon>Eukaryota</taxon>
        <taxon>Metazoa</taxon>
        <taxon>Chordata</taxon>
        <taxon>Craniata</taxon>
        <taxon>Vertebrata</taxon>
        <taxon>Euteleostomi</taxon>
        <taxon>Actinopterygii</taxon>
        <taxon>Neopterygii</taxon>
        <taxon>Teleostei</taxon>
        <taxon>Neoteleostei</taxon>
        <taxon>Acanthomorphata</taxon>
        <taxon>Ovalentaria</taxon>
        <taxon>Cichlomorphae</taxon>
        <taxon>Cichliformes</taxon>
        <taxon>Cichlidae</taxon>
        <taxon>African cichlids</taxon>
        <taxon>Pseudocrenilabrinae</taxon>
        <taxon>Oreochromini</taxon>
        <taxon>Oreochromis</taxon>
    </lineage>
</organism>
<feature type="compositionally biased region" description="Basic and acidic residues" evidence="1">
    <location>
        <begin position="401"/>
        <end position="410"/>
    </location>
</feature>
<dbReference type="OMA" id="YSHETES"/>
<evidence type="ECO:0008006" key="4">
    <source>
        <dbReference type="Google" id="ProtNLM"/>
    </source>
</evidence>
<dbReference type="InterPro" id="IPR049547">
    <property type="entry name" value="WDR93_beta-prop"/>
</dbReference>
<evidence type="ECO:0000313" key="2">
    <source>
        <dbReference type="Ensembl" id="ENSONIP00000066302.1"/>
    </source>
</evidence>
<dbReference type="InterPro" id="IPR006885">
    <property type="entry name" value="NADH_UbQ_FeS_4_mit-like"/>
</dbReference>
<dbReference type="SUPFAM" id="SSF50969">
    <property type="entry name" value="YVTN repeat-like/Quinoprotein amine dehydrogenase"/>
    <property type="match status" value="1"/>
</dbReference>
<evidence type="ECO:0000256" key="1">
    <source>
        <dbReference type="SAM" id="MobiDB-lite"/>
    </source>
</evidence>
<dbReference type="PANTHER" id="PTHR12219">
    <property type="entry name" value="NADH-UBIQUINONE OXIDOREDUCTASE"/>
    <property type="match status" value="1"/>
</dbReference>
<proteinExistence type="predicted"/>
<gene>
    <name evidence="2" type="primary">wdr93</name>
</gene>
<dbReference type="InterPro" id="IPR011044">
    <property type="entry name" value="Quino_amine_DH_bsu"/>
</dbReference>
<dbReference type="InParanoid" id="A0A669E5U5"/>
<dbReference type="Proteomes" id="UP000005207">
    <property type="component" value="Linkage group LG1"/>
</dbReference>
<dbReference type="GeneTree" id="ENSGT00390000009995"/>
<protein>
    <recommendedName>
        <fullName evidence="4">WD repeat domain 93</fullName>
    </recommendedName>
</protein>
<reference evidence="3" key="1">
    <citation type="submission" date="2012-01" db="EMBL/GenBank/DDBJ databases">
        <title>The Genome Sequence of Oreochromis niloticus (Nile Tilapia).</title>
        <authorList>
            <consortium name="Broad Institute Genome Assembly Team"/>
            <consortium name="Broad Institute Sequencing Platform"/>
            <person name="Di Palma F."/>
            <person name="Johnson J."/>
            <person name="Lander E.S."/>
            <person name="Lindblad-Toh K."/>
        </authorList>
    </citation>
    <scope>NUCLEOTIDE SEQUENCE [LARGE SCALE GENOMIC DNA]</scope>
</reference>
<accession>A0A669E5U5</accession>
<feature type="region of interest" description="Disordered" evidence="1">
    <location>
        <begin position="391"/>
        <end position="410"/>
    </location>
</feature>
<dbReference type="GO" id="GO:0022900">
    <property type="term" value="P:electron transport chain"/>
    <property type="evidence" value="ECO:0007669"/>
    <property type="project" value="InterPro"/>
</dbReference>
<name>A0A669E5U5_ORENI</name>
<dbReference type="PANTHER" id="PTHR12219:SF17">
    <property type="entry name" value="WD REPEAT-CONTAINING PROTEIN 93"/>
    <property type="match status" value="1"/>
</dbReference>
<dbReference type="Ensembl" id="ENSONIT00000034172.1">
    <property type="protein sequence ID" value="ENSONIP00000066302.1"/>
    <property type="gene ID" value="ENSONIG00000002602.2"/>
</dbReference>
<evidence type="ECO:0000313" key="3">
    <source>
        <dbReference type="Proteomes" id="UP000005207"/>
    </source>
</evidence>
<reference evidence="2" key="3">
    <citation type="submission" date="2025-09" db="UniProtKB">
        <authorList>
            <consortium name="Ensembl"/>
        </authorList>
    </citation>
    <scope>IDENTIFICATION</scope>
</reference>
<reference evidence="2" key="2">
    <citation type="submission" date="2025-08" db="UniProtKB">
        <authorList>
            <consortium name="Ensembl"/>
        </authorList>
    </citation>
    <scope>IDENTIFICATION</scope>
</reference>
<keyword evidence="3" id="KW-1185">Reference proteome</keyword>
<sequence length="571" mass="63760">MESAHKAKTSRDETPTLELSGVMQLPENTNCLACSDDGRYLCLGHSGGLTVWRASSLNRVAGWLRDRLEITSIQMTSMSKTMYLLGTVDDMGVARVFGHHLDSIHLLCVINIMEDINKRSICLSFELFEGGNYGAASLSCGRAVWLEIYQFPSAAWLKELEMAQNPNSSEWSPVTVMIQIRPPKIPTEKAINGPPEASQPTDFLMHCLALDIIRSSSLRWEKPPFSTDEGKTKEMNESPRHCTQHFLLPCGPGDSKAEFQPGLLVAVAVWWSGSCNLLQYFLKKPSKSSPYVEPMPDLLWPNAKEILCSAVSKCTRYIALGLSDALVCVWDRRSGAPLSLVLMPEANRALFMVQFVDCCPVTDDDFQIFTAEKVHLLILCKSGAIHTVTTGRGTKPNTKQLSERPKDSKDLPTVTASVQFLQGMSLVMQRSGKMSIQDVINNTTVCFLTPPTTHLITTPHSPIYALNSKQQSLFIRGDQDTSYSATSEERNQSQLFVFRFAESDIFKQHVVSHPESTQQQQTLSYDTLEETCSFYLQKRLALSLYCMQTVLELHQTLAYVKVASCFSCVFM</sequence>
<dbReference type="Pfam" id="PF21030">
    <property type="entry name" value="WDR93"/>
    <property type="match status" value="1"/>
</dbReference>
<feature type="compositionally biased region" description="Polar residues" evidence="1">
    <location>
        <begin position="391"/>
        <end position="400"/>
    </location>
</feature>